<organism evidence="1 2">
    <name type="scientific">Streptomyces phage Faust</name>
    <dbReference type="NCBI Taxonomy" id="2767565"/>
    <lineage>
        <taxon>Viruses</taxon>
        <taxon>Duplodnaviria</taxon>
        <taxon>Heunggongvirae</taxon>
        <taxon>Uroviricota</taxon>
        <taxon>Caudoviricetes</taxon>
        <taxon>Stanwilliamsviridae</taxon>
        <taxon>Loccivirinae</taxon>
        <taxon>Faustvirus</taxon>
        <taxon>Faustvirus faust</taxon>
    </lineage>
</organism>
<evidence type="ECO:0000313" key="2">
    <source>
        <dbReference type="Proteomes" id="UP000516151"/>
    </source>
</evidence>
<dbReference type="RefSeq" id="YP_010651626.1">
    <property type="nucleotide sequence ID" value="NC_070783.1"/>
</dbReference>
<protein>
    <submittedName>
        <fullName evidence="1">Uncharacterized protein</fullName>
    </submittedName>
</protein>
<proteinExistence type="predicted"/>
<reference evidence="1 2" key="1">
    <citation type="submission" date="2020-06" db="EMBL/GenBank/DDBJ databases">
        <authorList>
            <person name="Arora M.N."/>
            <person name="Dalling M.T."/>
            <person name="Dawson S.P.M."/>
            <person name="Elia S.N."/>
            <person name="Burke B."/>
            <person name="Shaffer C.D."/>
            <person name="Weston-Hafer K.A."/>
            <person name="Garlena R.A."/>
            <person name="Russell D.A."/>
            <person name="Pope W.H."/>
            <person name="Jacobs-Sera D."/>
            <person name="Hatfull G.F."/>
        </authorList>
    </citation>
    <scope>NUCLEOTIDE SEQUENCE [LARGE SCALE GENOMIC DNA]</scope>
</reference>
<gene>
    <name evidence="1" type="primary">13</name>
    <name evidence="1" type="ORF">SEA_FAUST_13</name>
</gene>
<dbReference type="KEGG" id="vg:77927308"/>
<sequence length="53" mass="6374">MSNDNDRYYQDKKLWFRRYLDAKESGDEVGRKRAFNKLIELTEGKFDGKDPTK</sequence>
<name>A0A7G9UYL4_9CAUD</name>
<keyword evidence="2" id="KW-1185">Reference proteome</keyword>
<accession>A0A7G9UYL4</accession>
<evidence type="ECO:0000313" key="1">
    <source>
        <dbReference type="EMBL" id="QNN99119.1"/>
    </source>
</evidence>
<dbReference type="EMBL" id="MT684598">
    <property type="protein sequence ID" value="QNN99119.1"/>
    <property type="molecule type" value="Genomic_DNA"/>
</dbReference>
<dbReference type="Proteomes" id="UP000516151">
    <property type="component" value="Segment"/>
</dbReference>
<dbReference type="GeneID" id="77927308"/>